<feature type="compositionally biased region" description="Polar residues" evidence="1">
    <location>
        <begin position="209"/>
        <end position="224"/>
    </location>
</feature>
<feature type="region of interest" description="Disordered" evidence="1">
    <location>
        <begin position="15"/>
        <end position="184"/>
    </location>
</feature>
<feature type="compositionally biased region" description="Low complexity" evidence="1">
    <location>
        <begin position="110"/>
        <end position="126"/>
    </location>
</feature>
<dbReference type="EMBL" id="FJUX01000051">
    <property type="protein sequence ID" value="CZT01367.1"/>
    <property type="molecule type" value="Genomic_DNA"/>
</dbReference>
<feature type="compositionally biased region" description="Polar residues" evidence="1">
    <location>
        <begin position="274"/>
        <end position="291"/>
    </location>
</feature>
<proteinExistence type="predicted"/>
<feature type="compositionally biased region" description="Polar residues" evidence="1">
    <location>
        <begin position="478"/>
        <end position="490"/>
    </location>
</feature>
<evidence type="ECO:0000313" key="2">
    <source>
        <dbReference type="EMBL" id="CZT01367.1"/>
    </source>
</evidence>
<feature type="compositionally biased region" description="Acidic residues" evidence="1">
    <location>
        <begin position="83"/>
        <end position="93"/>
    </location>
</feature>
<name>A0A1E1KTK3_9HELO</name>
<sequence>MKFRRWIGQAVSALRDEKGKEKKDGHRISDVRSRDDPKDVERSPEPLQLRAATKCTSEPWKSEVDMSAFRTLRGVKGTPIEIVENELEDDDEWTISGSASSETLPMRNDSQASTSSASTTTLSTITEPADEGDIDQYEDSNHDSDTTPKSSSPTYTSTPLQNGRKVMFKEDARPLLRPRTKSTSTTIFKHSSLTIILTTPDSDPALADLTSSPQRGSHQYQYKSHYSLPTSPPLTPRPSLNHTSSSAILSTRSLSAPSLPSLPPASHYFPRDTSLPTLPSHNTRGKYNTQDISRLMPPSEEALDILRLRKAQEHHEIRKYMISFLNTKGASFPEKLRVNIMQGYGIEEAELGIRNEWGMKVKHNRNGRINEMKGRAEEKKEHLAVLAKAFRSQMPLVAPPLEPTYLKPTNHQYLHTKNTRTANHERELRRVSRTISASDTLLPQLKPISSSTHPSVTSLSPQPDRASLRGRNRHKPETLSTLLRKSTSVPAASRSRFGLSNNSSSAVSIRTTRSTTASLFSRAKSSSRLSEVGEGNQKYTQRKREDSFMPIKVPMESQNMVAEEGRMNRGGLFGAVRGVLGSGSSSSLKGGMGGERRRVVG</sequence>
<dbReference type="OrthoDB" id="3529015at2759"/>
<feature type="compositionally biased region" description="Basic and acidic residues" evidence="1">
    <location>
        <begin position="15"/>
        <end position="44"/>
    </location>
</feature>
<protein>
    <submittedName>
        <fullName evidence="2">Uncharacterized protein</fullName>
    </submittedName>
</protein>
<evidence type="ECO:0000256" key="1">
    <source>
        <dbReference type="SAM" id="MobiDB-lite"/>
    </source>
</evidence>
<evidence type="ECO:0000313" key="3">
    <source>
        <dbReference type="Proteomes" id="UP000178912"/>
    </source>
</evidence>
<reference evidence="3" key="1">
    <citation type="submission" date="2016-03" db="EMBL/GenBank/DDBJ databases">
        <authorList>
            <person name="Guldener U."/>
        </authorList>
    </citation>
    <scope>NUCLEOTIDE SEQUENCE [LARGE SCALE GENOMIC DNA]</scope>
    <source>
        <strain evidence="3">04CH-RAC-A.6.1</strain>
    </source>
</reference>
<feature type="compositionally biased region" description="Low complexity" evidence="1">
    <location>
        <begin position="147"/>
        <end position="159"/>
    </location>
</feature>
<dbReference type="Proteomes" id="UP000178912">
    <property type="component" value="Unassembled WGS sequence"/>
</dbReference>
<feature type="compositionally biased region" description="Polar residues" evidence="1">
    <location>
        <begin position="498"/>
        <end position="529"/>
    </location>
</feature>
<keyword evidence="3" id="KW-1185">Reference proteome</keyword>
<gene>
    <name evidence="2" type="ORF">RAG0_09038</name>
</gene>
<feature type="compositionally biased region" description="Low complexity" evidence="1">
    <location>
        <begin position="449"/>
        <end position="461"/>
    </location>
</feature>
<feature type="region of interest" description="Disordered" evidence="1">
    <location>
        <begin position="433"/>
        <end position="545"/>
    </location>
</feature>
<dbReference type="AlphaFoldDB" id="A0A1E1KTK3"/>
<feature type="compositionally biased region" description="Low complexity" evidence="1">
    <location>
        <begin position="237"/>
        <end position="259"/>
    </location>
</feature>
<organism evidence="2 3">
    <name type="scientific">Rhynchosporium agropyri</name>
    <dbReference type="NCBI Taxonomy" id="914238"/>
    <lineage>
        <taxon>Eukaryota</taxon>
        <taxon>Fungi</taxon>
        <taxon>Dikarya</taxon>
        <taxon>Ascomycota</taxon>
        <taxon>Pezizomycotina</taxon>
        <taxon>Leotiomycetes</taxon>
        <taxon>Helotiales</taxon>
        <taxon>Ploettnerulaceae</taxon>
        <taxon>Rhynchosporium</taxon>
    </lineage>
</organism>
<feature type="region of interest" description="Disordered" evidence="1">
    <location>
        <begin position="206"/>
        <end position="291"/>
    </location>
</feature>
<accession>A0A1E1KTK3</accession>
<feature type="compositionally biased region" description="Acidic residues" evidence="1">
    <location>
        <begin position="128"/>
        <end position="138"/>
    </location>
</feature>